<accession>A0AAV7RVQ1</accession>
<sequence>MDFAIRIGEAETCMLKLEDDTAIEGEIRESLRSQMGDTQWKTAYLENRAIKIIFVSSASQRGRKGQFLDVHS</sequence>
<protein>
    <submittedName>
        <fullName evidence="1">Uncharacterized protein</fullName>
    </submittedName>
</protein>
<gene>
    <name evidence="1" type="ORF">NDU88_008763</name>
</gene>
<keyword evidence="2" id="KW-1185">Reference proteome</keyword>
<comment type="caution">
    <text evidence="1">The sequence shown here is derived from an EMBL/GenBank/DDBJ whole genome shotgun (WGS) entry which is preliminary data.</text>
</comment>
<dbReference type="EMBL" id="JANPWB010000009">
    <property type="protein sequence ID" value="KAJ1156038.1"/>
    <property type="molecule type" value="Genomic_DNA"/>
</dbReference>
<name>A0AAV7RVQ1_PLEWA</name>
<reference evidence="1" key="1">
    <citation type="journal article" date="2022" name="bioRxiv">
        <title>Sequencing and chromosome-scale assembly of the giantPleurodeles waltlgenome.</title>
        <authorList>
            <person name="Brown T."/>
            <person name="Elewa A."/>
            <person name="Iarovenko S."/>
            <person name="Subramanian E."/>
            <person name="Araus A.J."/>
            <person name="Petzold A."/>
            <person name="Susuki M."/>
            <person name="Suzuki K.-i.T."/>
            <person name="Hayashi T."/>
            <person name="Toyoda A."/>
            <person name="Oliveira C."/>
            <person name="Osipova E."/>
            <person name="Leigh N.D."/>
            <person name="Simon A."/>
            <person name="Yun M.H."/>
        </authorList>
    </citation>
    <scope>NUCLEOTIDE SEQUENCE</scope>
    <source>
        <strain evidence="1">20211129_DDA</strain>
        <tissue evidence="1">Liver</tissue>
    </source>
</reference>
<evidence type="ECO:0000313" key="2">
    <source>
        <dbReference type="Proteomes" id="UP001066276"/>
    </source>
</evidence>
<evidence type="ECO:0000313" key="1">
    <source>
        <dbReference type="EMBL" id="KAJ1156038.1"/>
    </source>
</evidence>
<dbReference type="AlphaFoldDB" id="A0AAV7RVQ1"/>
<dbReference type="Proteomes" id="UP001066276">
    <property type="component" value="Chromosome 5"/>
</dbReference>
<proteinExistence type="predicted"/>
<organism evidence="1 2">
    <name type="scientific">Pleurodeles waltl</name>
    <name type="common">Iberian ribbed newt</name>
    <dbReference type="NCBI Taxonomy" id="8319"/>
    <lineage>
        <taxon>Eukaryota</taxon>
        <taxon>Metazoa</taxon>
        <taxon>Chordata</taxon>
        <taxon>Craniata</taxon>
        <taxon>Vertebrata</taxon>
        <taxon>Euteleostomi</taxon>
        <taxon>Amphibia</taxon>
        <taxon>Batrachia</taxon>
        <taxon>Caudata</taxon>
        <taxon>Salamandroidea</taxon>
        <taxon>Salamandridae</taxon>
        <taxon>Pleurodelinae</taxon>
        <taxon>Pleurodeles</taxon>
    </lineage>
</organism>